<dbReference type="InterPro" id="IPR011944">
    <property type="entry name" value="Steroid_delta5-4_isomerase"/>
</dbReference>
<organism evidence="3 4">
    <name type="scientific">Austwickia chelonae NBRC 105200</name>
    <dbReference type="NCBI Taxonomy" id="1184607"/>
    <lineage>
        <taxon>Bacteria</taxon>
        <taxon>Bacillati</taxon>
        <taxon>Actinomycetota</taxon>
        <taxon>Actinomycetes</taxon>
        <taxon>Micrococcales</taxon>
        <taxon>Dermatophilaceae</taxon>
        <taxon>Austwickia</taxon>
    </lineage>
</organism>
<reference evidence="3 4" key="1">
    <citation type="submission" date="2012-08" db="EMBL/GenBank/DDBJ databases">
        <title>Whole genome shotgun sequence of Austwickia chelonae NBRC 105200.</title>
        <authorList>
            <person name="Yoshida I."/>
            <person name="Hosoyama A."/>
            <person name="Tsuchikane K."/>
            <person name="Katsumata H."/>
            <person name="Ando Y."/>
            <person name="Ohji S."/>
            <person name="Hamada M."/>
            <person name="Tamura T."/>
            <person name="Yamazoe A."/>
            <person name="Yamazaki S."/>
            <person name="Fujita N."/>
        </authorList>
    </citation>
    <scope>NUCLEOTIDE SEQUENCE [LARGE SCALE GENOMIC DNA]</scope>
    <source>
        <strain evidence="3 4">NBRC 105200</strain>
    </source>
</reference>
<name>K6VTB4_9MICO</name>
<dbReference type="RefSeq" id="WP_006503310.1">
    <property type="nucleotide sequence ID" value="NZ_BAGZ01000011.1"/>
</dbReference>
<proteinExistence type="predicted"/>
<protein>
    <recommendedName>
        <fullName evidence="2">Calcium/calmodulin-dependent protein kinase II association-domain domain-containing protein</fullName>
    </recommendedName>
</protein>
<dbReference type="AlphaFoldDB" id="K6VTB4"/>
<dbReference type="GO" id="GO:0004683">
    <property type="term" value="F:calcium/calmodulin-dependent protein kinase activity"/>
    <property type="evidence" value="ECO:0007669"/>
    <property type="project" value="InterPro"/>
</dbReference>
<feature type="domain" description="Calcium/calmodulin-dependent protein kinase II association-domain" evidence="2">
    <location>
        <begin position="126"/>
        <end position="243"/>
    </location>
</feature>
<dbReference type="NCBIfam" id="TIGR02246">
    <property type="entry name" value="SgcJ/EcaC family oxidoreductase"/>
    <property type="match status" value="1"/>
</dbReference>
<dbReference type="Proteomes" id="UP000008495">
    <property type="component" value="Unassembled WGS sequence"/>
</dbReference>
<evidence type="ECO:0000259" key="2">
    <source>
        <dbReference type="Pfam" id="PF08332"/>
    </source>
</evidence>
<dbReference type="SUPFAM" id="SSF54427">
    <property type="entry name" value="NTF2-like"/>
    <property type="match status" value="1"/>
</dbReference>
<dbReference type="GO" id="GO:0005516">
    <property type="term" value="F:calmodulin binding"/>
    <property type="evidence" value="ECO:0007669"/>
    <property type="project" value="InterPro"/>
</dbReference>
<dbReference type="Gene3D" id="3.10.450.50">
    <property type="match status" value="1"/>
</dbReference>
<feature type="compositionally biased region" description="Polar residues" evidence="1">
    <location>
        <begin position="40"/>
        <end position="56"/>
    </location>
</feature>
<dbReference type="Pfam" id="PF08332">
    <property type="entry name" value="CaMKII_AD"/>
    <property type="match status" value="1"/>
</dbReference>
<sequence>MAARTCGSVPHGHAAAKYLDISDEPTEQIAVIRSAWTSEEFQTMDQDKQPNQQSVDVDSDPSEEHAEEQADYAVDRSGVAEAVLEVLPTQDEASRVATEGGDEPAAPSMVVSPHALAAHGYPAPTEEEICALFDRWNAALQKNDIVEVLALYTADAALLAPSSTEICRDTPAKQAFFDEFLTDRPWASVIDRQISRGYGTAVDTGTCTFHFAATGHRVTARYTMNYVWNGRNWLITSHHLSAAQEEKVEKAEKADTAEEK</sequence>
<dbReference type="OrthoDB" id="953853at2"/>
<keyword evidence="4" id="KW-1185">Reference proteome</keyword>
<gene>
    <name evidence="3" type="ORF">AUCHE_11_00140</name>
</gene>
<feature type="region of interest" description="Disordered" evidence="1">
    <location>
        <begin position="40"/>
        <end position="68"/>
    </location>
</feature>
<evidence type="ECO:0000313" key="3">
    <source>
        <dbReference type="EMBL" id="GAB78555.1"/>
    </source>
</evidence>
<dbReference type="eggNOG" id="COG4875">
    <property type="taxonomic scope" value="Bacteria"/>
</dbReference>
<evidence type="ECO:0000256" key="1">
    <source>
        <dbReference type="SAM" id="MobiDB-lite"/>
    </source>
</evidence>
<dbReference type="EMBL" id="BAGZ01000011">
    <property type="protein sequence ID" value="GAB78555.1"/>
    <property type="molecule type" value="Genomic_DNA"/>
</dbReference>
<evidence type="ECO:0000313" key="4">
    <source>
        <dbReference type="Proteomes" id="UP000008495"/>
    </source>
</evidence>
<accession>K6VTB4</accession>
<dbReference type="InterPro" id="IPR013543">
    <property type="entry name" value="Ca/CaM-dep_prot_kinase-assoc"/>
</dbReference>
<comment type="caution">
    <text evidence="3">The sequence shown here is derived from an EMBL/GenBank/DDBJ whole genome shotgun (WGS) entry which is preliminary data.</text>
</comment>
<dbReference type="InterPro" id="IPR032710">
    <property type="entry name" value="NTF2-like_dom_sf"/>
</dbReference>